<dbReference type="Proteomes" id="UP000051295">
    <property type="component" value="Unassembled WGS sequence"/>
</dbReference>
<feature type="coiled-coil region" evidence="1">
    <location>
        <begin position="93"/>
        <end position="120"/>
    </location>
</feature>
<comment type="caution">
    <text evidence="2">The sequence shown here is derived from an EMBL/GenBank/DDBJ whole genome shotgun (WGS) entry which is preliminary data.</text>
</comment>
<accession>A0A0T5NY92</accession>
<dbReference type="STRING" id="1641875.XM53_04090"/>
<proteinExistence type="predicted"/>
<keyword evidence="3" id="KW-1185">Reference proteome</keyword>
<evidence type="ECO:0000313" key="3">
    <source>
        <dbReference type="Proteomes" id="UP000051295"/>
    </source>
</evidence>
<dbReference type="EMBL" id="LAXJ01000003">
    <property type="protein sequence ID" value="KRS13760.1"/>
    <property type="molecule type" value="Genomic_DNA"/>
</dbReference>
<name>A0A0T5NY92_9RHOB</name>
<keyword evidence="1" id="KW-0175">Coiled coil</keyword>
<dbReference type="AlphaFoldDB" id="A0A0T5NY92"/>
<sequence>MCVIAVLLTYIAVTVTRAFRRLTEARIRLYTEHLTHLHAMAHALNHGQDLPERAPGEDRAIDVIASVAVMRASTEAYEAVLAYHHARSEGQGAARIEAAKQALEAKLVELNARMRDDLKLNRGAGQIPNAELFRAQRGS</sequence>
<reference evidence="2 3" key="1">
    <citation type="submission" date="2015-04" db="EMBL/GenBank/DDBJ databases">
        <title>The draft genome sequence of Roseovarius sp.R12b.</title>
        <authorList>
            <person name="Li G."/>
            <person name="Lai Q."/>
            <person name="Shao Z."/>
            <person name="Yan P."/>
        </authorList>
    </citation>
    <scope>NUCLEOTIDE SEQUENCE [LARGE SCALE GENOMIC DNA]</scope>
    <source>
        <strain evidence="2 3">R12B</strain>
    </source>
</reference>
<evidence type="ECO:0000313" key="2">
    <source>
        <dbReference type="EMBL" id="KRS13760.1"/>
    </source>
</evidence>
<protein>
    <submittedName>
        <fullName evidence="2">Uncharacterized protein</fullName>
    </submittedName>
</protein>
<dbReference type="PATRIC" id="fig|1641875.4.peg.2829"/>
<gene>
    <name evidence="2" type="ORF">XM53_04090</name>
</gene>
<organism evidence="2 3">
    <name type="scientific">Roseovarius atlanticus</name>
    <dbReference type="NCBI Taxonomy" id="1641875"/>
    <lineage>
        <taxon>Bacteria</taxon>
        <taxon>Pseudomonadati</taxon>
        <taxon>Pseudomonadota</taxon>
        <taxon>Alphaproteobacteria</taxon>
        <taxon>Rhodobacterales</taxon>
        <taxon>Roseobacteraceae</taxon>
        <taxon>Roseovarius</taxon>
    </lineage>
</organism>
<evidence type="ECO:0000256" key="1">
    <source>
        <dbReference type="SAM" id="Coils"/>
    </source>
</evidence>